<dbReference type="RefSeq" id="WP_099017585.1">
    <property type="nucleotide sequence ID" value="NZ_NIHB01000001.1"/>
</dbReference>
<dbReference type="AlphaFoldDB" id="A0A4R6XUW9"/>
<dbReference type="OrthoDB" id="9792163at2"/>
<keyword evidence="10" id="KW-1185">Reference proteome</keyword>
<keyword evidence="3 9" id="KW-0808">Transferase</keyword>
<organism evidence="9 10">
    <name type="scientific">Marinicella litoralis</name>
    <dbReference type="NCBI Taxonomy" id="644220"/>
    <lineage>
        <taxon>Bacteria</taxon>
        <taxon>Pseudomonadati</taxon>
        <taxon>Pseudomonadota</taxon>
        <taxon>Gammaproteobacteria</taxon>
        <taxon>Lysobacterales</taxon>
        <taxon>Marinicellaceae</taxon>
        <taxon>Marinicella</taxon>
    </lineage>
</organism>
<evidence type="ECO:0000256" key="2">
    <source>
        <dbReference type="ARBA" id="ARBA00022676"/>
    </source>
</evidence>
<protein>
    <recommendedName>
        <fullName evidence="5">tRNA-queuosine alpha-mannosyltransferase</fullName>
        <ecNumber evidence="4">2.4.1.110</ecNumber>
    </recommendedName>
</protein>
<dbReference type="EC" id="2.4.1.110" evidence="4"/>
<comment type="caution">
    <text evidence="9">The sequence shown here is derived from an EMBL/GenBank/DDBJ whole genome shotgun (WGS) entry which is preliminary data.</text>
</comment>
<evidence type="ECO:0000313" key="10">
    <source>
        <dbReference type="Proteomes" id="UP000295724"/>
    </source>
</evidence>
<name>A0A4R6XUW9_9GAMM</name>
<gene>
    <name evidence="9" type="ORF">C8D91_0671</name>
</gene>
<evidence type="ECO:0000256" key="5">
    <source>
        <dbReference type="ARBA" id="ARBA00044539"/>
    </source>
</evidence>
<sequence>MKKKRILLLSAYDALSHRYWHQNLIKQFPQHDWHVLALKDRYFAWRMGANALNFKAQYDAQLSVEYDLLIATSMTDLSTLLGLYPHLSKLPKHLYFHENQFAYPVNDNQQGLLEIQIRTIYAALAADQLTFNTNYNLATWQQGVAALCQKMPDGLPKDLLAQLSQKSSCLAVPIDDDCQPNNHLKLKSSDGLQVVWNHRWEHDKGPETLLELMRLCQDKKPNIQFHVLGQKFRKIPEAMKIIEQNHPQQCLNLGFIDSRTQYIQVLQTADVVLSTAFHDFQGIAMLEASACGCLAIAPNRLVYPEWYPATNLYPSTPSDPKAEAHAIFALLQNSQKLQATQFHPHWQTMKPNYQNWLSSQSPNS</sequence>
<dbReference type="Proteomes" id="UP000295724">
    <property type="component" value="Unassembled WGS sequence"/>
</dbReference>
<evidence type="ECO:0000259" key="7">
    <source>
        <dbReference type="Pfam" id="PF00534"/>
    </source>
</evidence>
<feature type="domain" description="tRNA-queuosine alpha-mannosyltransferase N-terminal" evidence="8">
    <location>
        <begin position="5"/>
        <end position="174"/>
    </location>
</feature>
<evidence type="ECO:0000256" key="3">
    <source>
        <dbReference type="ARBA" id="ARBA00022679"/>
    </source>
</evidence>
<accession>A0A4R6XUW9</accession>
<dbReference type="InterPro" id="IPR051862">
    <property type="entry name" value="GT-like_domain_containing_1"/>
</dbReference>
<dbReference type="SUPFAM" id="SSF53756">
    <property type="entry name" value="UDP-Glycosyltransferase/glycogen phosphorylase"/>
    <property type="match status" value="1"/>
</dbReference>
<dbReference type="PANTHER" id="PTHR13615">
    <property type="entry name" value="GLYCOSYLTRANSFERASE-LIKE 1"/>
    <property type="match status" value="1"/>
</dbReference>
<feature type="domain" description="Glycosyl transferase family 1" evidence="7">
    <location>
        <begin position="191"/>
        <end position="336"/>
    </location>
</feature>
<proteinExistence type="inferred from homology"/>
<dbReference type="Gene3D" id="3.40.50.2000">
    <property type="entry name" value="Glycogen Phosphorylase B"/>
    <property type="match status" value="1"/>
</dbReference>
<evidence type="ECO:0000313" key="9">
    <source>
        <dbReference type="EMBL" id="TDR23805.1"/>
    </source>
</evidence>
<comment type="similarity">
    <text evidence="1">Belongs to the glycosyltransferase group 1 family. Glycosyltransferase 4 subfamily.</text>
</comment>
<dbReference type="CDD" id="cd01635">
    <property type="entry name" value="Glycosyltransferase_GTB-type"/>
    <property type="match status" value="1"/>
</dbReference>
<dbReference type="GO" id="GO:0016438">
    <property type="term" value="F:tRNA-queuosine(34) beta-mannosyltransferase activity"/>
    <property type="evidence" value="ECO:0007669"/>
    <property type="project" value="UniProtKB-EC"/>
</dbReference>
<dbReference type="Pfam" id="PF12038">
    <property type="entry name" value="QTMAN_N"/>
    <property type="match status" value="1"/>
</dbReference>
<evidence type="ECO:0000256" key="1">
    <source>
        <dbReference type="ARBA" id="ARBA00009481"/>
    </source>
</evidence>
<dbReference type="PANTHER" id="PTHR13615:SF3">
    <property type="entry name" value="GLYCOSYLTRANSFERASE-LIKE DOMAIN-CONTAINING PROTEIN 1"/>
    <property type="match status" value="1"/>
</dbReference>
<dbReference type="InterPro" id="IPR001296">
    <property type="entry name" value="Glyco_trans_1"/>
</dbReference>
<dbReference type="EMBL" id="SNZB01000001">
    <property type="protein sequence ID" value="TDR23805.1"/>
    <property type="molecule type" value="Genomic_DNA"/>
</dbReference>
<evidence type="ECO:0000256" key="4">
    <source>
        <dbReference type="ARBA" id="ARBA00044517"/>
    </source>
</evidence>
<dbReference type="InterPro" id="IPR022701">
    <property type="entry name" value="QTMAN_N"/>
</dbReference>
<keyword evidence="2" id="KW-0328">Glycosyltransferase</keyword>
<reference evidence="9 10" key="1">
    <citation type="submission" date="2019-03" db="EMBL/GenBank/DDBJ databases">
        <title>Genomic Encyclopedia of Type Strains, Phase IV (KMG-IV): sequencing the most valuable type-strain genomes for metagenomic binning, comparative biology and taxonomic classification.</title>
        <authorList>
            <person name="Goeker M."/>
        </authorList>
    </citation>
    <scope>NUCLEOTIDE SEQUENCE [LARGE SCALE GENOMIC DNA]</scope>
    <source>
        <strain evidence="9 10">DSM 25488</strain>
    </source>
</reference>
<evidence type="ECO:0000259" key="8">
    <source>
        <dbReference type="Pfam" id="PF12038"/>
    </source>
</evidence>
<comment type="catalytic activity">
    <reaction evidence="6">
        <text>queuosine(34) in tRNA(Asp) + GDP-alpha-D-mannose = O-4''-alpha-D-mannosylqueuosine(34) in tRNA(Asp) + GDP + H(+)</text>
        <dbReference type="Rhea" id="RHEA:12885"/>
        <dbReference type="Rhea" id="RHEA-COMP:18572"/>
        <dbReference type="Rhea" id="RHEA-COMP:18581"/>
        <dbReference type="ChEBI" id="CHEBI:15378"/>
        <dbReference type="ChEBI" id="CHEBI:57527"/>
        <dbReference type="ChEBI" id="CHEBI:58189"/>
        <dbReference type="ChEBI" id="CHEBI:194431"/>
        <dbReference type="ChEBI" id="CHEBI:194442"/>
        <dbReference type="EC" id="2.4.1.110"/>
    </reaction>
    <physiologicalReaction direction="left-to-right" evidence="6">
        <dbReference type="Rhea" id="RHEA:12886"/>
    </physiologicalReaction>
</comment>
<evidence type="ECO:0000256" key="6">
    <source>
        <dbReference type="ARBA" id="ARBA00048439"/>
    </source>
</evidence>
<dbReference type="Pfam" id="PF00534">
    <property type="entry name" value="Glycos_transf_1"/>
    <property type="match status" value="1"/>
</dbReference>